<feature type="transmembrane region" description="Helical" evidence="12">
    <location>
        <begin position="1528"/>
        <end position="1551"/>
    </location>
</feature>
<dbReference type="InterPro" id="IPR023298">
    <property type="entry name" value="ATPase_P-typ_TM_dom_sf"/>
</dbReference>
<evidence type="ECO:0000256" key="3">
    <source>
        <dbReference type="ARBA" id="ARBA00022723"/>
    </source>
</evidence>
<evidence type="ECO:0000256" key="11">
    <source>
        <dbReference type="SAM" id="MobiDB-lite"/>
    </source>
</evidence>
<dbReference type="Gene3D" id="2.70.150.10">
    <property type="entry name" value="Calcium-transporting ATPase, cytoplasmic transduction domain A"/>
    <property type="match status" value="1"/>
</dbReference>
<comment type="subcellular location">
    <subcellularLocation>
        <location evidence="1">Membrane</location>
        <topology evidence="1">Multi-pass membrane protein</topology>
    </subcellularLocation>
</comment>
<feature type="compositionally biased region" description="Acidic residues" evidence="11">
    <location>
        <begin position="598"/>
        <end position="612"/>
    </location>
</feature>
<feature type="transmembrane region" description="Helical" evidence="12">
    <location>
        <begin position="409"/>
        <end position="428"/>
    </location>
</feature>
<dbReference type="SUPFAM" id="SSF81665">
    <property type="entry name" value="Calcium ATPase, transmembrane domain M"/>
    <property type="match status" value="1"/>
</dbReference>
<dbReference type="InterPro" id="IPR018303">
    <property type="entry name" value="ATPase_P-typ_P_site"/>
</dbReference>
<sequence>MALSSSSNGGKRGERDDGAAVPRNALPCRSKRISHVELFRPRTIIASSPGGSSSSTFFSPVIDDADADADADADHSKRHHRSGRNGPPLKKYHLLFVVVYLHQFYWICRTVGVPYREFLDKAEREGFEVMEGSVKMRAELTHALADLDDPDRPTKKIGWFDWMEMDIEEHAARKKREREKSVLDSLPKKMRVPKKHMPTFSSMLCTGIVMTLHMLLALLQVWSVRFNLWMNYVSVKVVDGSLDLPDEWMELDEEINPLLFRTPRHANTGKDGDISPTLDSSTNNGSAARLSGKALLERVEHNNSVLPMPRNLPTHACVTPGKLSESPVLLPLLYVPTLGVTLEYHRRRYYLDRDSNEWVKVRCNTTIPCTFFRQWKGFSSAYQIEGAGLRFGENKFDVRQPTFMKLYKAQLLSPFTVFQLFCVVLWMLDSYWQYSAFTLVMILTFEATVVFSRIKSLSSLSGMGNKSRKMMVYREGSWNKVWTTDLLPGDILSLTRCVPRRKKNNEGGSEGCDNASKNSSSNNAVNVNEDGDVVPADVLLLRGSTVVNEASLTGESVPQMKEGFSELVEGEMLDMKTRHKNHVLYAGTKMLQCKGVEVTEEEEASSDEDEESTSPQSVTLESSHVHAYGDIPNPPDGGCITFVLRTGFSSAQGKLVRMIEGSQEKVKGHEKETGLLLLLLFFFAVASSSYVLYHGLRDDNRSQYELLLHCILIVTSVIPPELPMQMALAVNNSLMTLMKLQIFCTEPYRVPIAGKLDACLFDKTGTLTTDELVPVGVMNVATVGMDHKALATSLSSKSPRKLTAQKDRSKEDDAESRLLTPMTKLSHEVAALVLVGCHSLILIDGETTGDPLESAALKAMRWEVAAKTGNVVPSLATGKKQAGVPLSLPGSSSCSEIKILSRHHFSSKLQRMSCVIRDVATRRHYSVVKGSPEIIGTLLLTKPPGYDQAASLLSRRGYRVISLAFKPLTSQADVDAAKDARSVCEERLNFAGFVAFTCRVRRDTKMVLRKLKDGGMSVAMITGDALLTAIHVAKEVNICDSDESDDNDPLLFGTEVNRELQQLLEWKRAQNPKSVSSSAQNSTKLKSILILEQNDARMYWQRYDDDSVGPSYAANEVPELSKNYDLAVTGTTLASAYEYDKDTKTIIHYFKVFARMTPDAKETVIECLHSVGKLCLMCGDGANDVGALKQADVGVALLSGFGDINVDRGEDGNQKESAKSAALTDPSLNITILSPQERLAARTQPVWALKAKLLALGVDLNKYPELTEKEDLIKLYEIRGREKAIQNKKAAEAKQKAAEAKAKQRELVQEKQLKMAQRVKELESQGVQWAQFKALQEFLAEEKASVRKIKSEMASKHSVAGSAATIAAQLEDLEADDLPMVKIGDASVAAPFTSKMPSIRSCVDIIRQGRCTLVTSIQMYQILALNCLISAYSLSVLYLDGVKYGDTQMTAMGMLGTISYMSVSRAKPLEKLSSVKPLTSIFHPSLFISLLGQFGVHLVTMMWATTTAKSYIEDDYKVDLDGEFKPGILNSVVFLVSNVQQVTVFVVNLQGRPFMTGLTENRPLLWSLLATFILTFMFASESIPGLNKYFQLVPFPDEDFRNFIIKLLVGDVIICFLFDRAMKLLFCREILIASVEGTTMKDVMGVARTFLVIVVIMNVFLGNNEQWEEMLAEEARLATEALNNTYEENVDTVDFDIVEAFNREEF</sequence>
<dbReference type="Gene3D" id="3.40.1110.10">
    <property type="entry name" value="Calcium-transporting ATPase, cytoplasmic domain N"/>
    <property type="match status" value="1"/>
</dbReference>
<keyword evidence="6" id="KW-0460">Magnesium</keyword>
<dbReference type="Proteomes" id="UP001530377">
    <property type="component" value="Unassembled WGS sequence"/>
</dbReference>
<keyword evidence="3" id="KW-0479">Metal-binding</keyword>
<evidence type="ECO:0000256" key="6">
    <source>
        <dbReference type="ARBA" id="ARBA00022842"/>
    </source>
</evidence>
<dbReference type="InterPro" id="IPR059000">
    <property type="entry name" value="ATPase_P-type_domA"/>
</dbReference>
<dbReference type="NCBIfam" id="TIGR01657">
    <property type="entry name" value="P-ATPase-V"/>
    <property type="match status" value="1"/>
</dbReference>
<reference evidence="14 15" key="1">
    <citation type="submission" date="2024-10" db="EMBL/GenBank/DDBJ databases">
        <title>Updated reference genomes for cyclostephanoid diatoms.</title>
        <authorList>
            <person name="Roberts W.R."/>
            <person name="Alverson A.J."/>
        </authorList>
    </citation>
    <scope>NUCLEOTIDE SEQUENCE [LARGE SCALE GENOMIC DNA]</scope>
    <source>
        <strain evidence="14 15">AJA228-03</strain>
    </source>
</reference>
<keyword evidence="5" id="KW-0067">ATP-binding</keyword>
<keyword evidence="7" id="KW-1278">Translocase</keyword>
<dbReference type="InterPro" id="IPR008250">
    <property type="entry name" value="ATPase_P-typ_transduc_dom_A_sf"/>
</dbReference>
<dbReference type="GO" id="GO:0046872">
    <property type="term" value="F:metal ion binding"/>
    <property type="evidence" value="ECO:0007669"/>
    <property type="project" value="UniProtKB-KW"/>
</dbReference>
<dbReference type="InterPro" id="IPR023214">
    <property type="entry name" value="HAD_sf"/>
</dbReference>
<feature type="region of interest" description="Disordered" evidence="11">
    <location>
        <begin position="502"/>
        <end position="529"/>
    </location>
</feature>
<dbReference type="PRINTS" id="PR00119">
    <property type="entry name" value="CATATPASE"/>
</dbReference>
<gene>
    <name evidence="14" type="ORF">ACHAXA_007049</name>
</gene>
<evidence type="ECO:0000259" key="13">
    <source>
        <dbReference type="Pfam" id="PF00122"/>
    </source>
</evidence>
<keyword evidence="8 12" id="KW-1133">Transmembrane helix</keyword>
<dbReference type="PROSITE" id="PS01229">
    <property type="entry name" value="COF_2"/>
    <property type="match status" value="1"/>
</dbReference>
<dbReference type="SUPFAM" id="SSF81653">
    <property type="entry name" value="Calcium ATPase, transduction domain A"/>
    <property type="match status" value="1"/>
</dbReference>
<feature type="transmembrane region" description="Helical" evidence="12">
    <location>
        <begin position="199"/>
        <end position="222"/>
    </location>
</feature>
<feature type="coiled-coil region" evidence="10">
    <location>
        <begin position="1281"/>
        <end position="1310"/>
    </location>
</feature>
<feature type="transmembrane region" description="Helical" evidence="12">
    <location>
        <begin position="1563"/>
        <end position="1583"/>
    </location>
</feature>
<dbReference type="SFLD" id="SFLDG00002">
    <property type="entry name" value="C1.7:_P-type_atpase_like"/>
    <property type="match status" value="1"/>
</dbReference>
<feature type="region of interest" description="Disordered" evidence="11">
    <location>
        <begin position="794"/>
        <end position="815"/>
    </location>
</feature>
<feature type="transmembrane region" description="Helical" evidence="12">
    <location>
        <begin position="1419"/>
        <end position="1439"/>
    </location>
</feature>
<dbReference type="PROSITE" id="PS00154">
    <property type="entry name" value="ATPASE_E1_E2"/>
    <property type="match status" value="1"/>
</dbReference>
<protein>
    <recommendedName>
        <fullName evidence="13">P-type ATPase A domain-containing protein</fullName>
    </recommendedName>
</protein>
<dbReference type="Gene3D" id="3.40.50.1000">
    <property type="entry name" value="HAD superfamily/HAD-like"/>
    <property type="match status" value="1"/>
</dbReference>
<feature type="domain" description="P-type ATPase A" evidence="13">
    <location>
        <begin position="529"/>
        <end position="599"/>
    </location>
</feature>
<evidence type="ECO:0000256" key="1">
    <source>
        <dbReference type="ARBA" id="ARBA00004141"/>
    </source>
</evidence>
<accession>A0ABD3RAX3</accession>
<keyword evidence="2 12" id="KW-0812">Transmembrane</keyword>
<dbReference type="InterPro" id="IPR023299">
    <property type="entry name" value="ATPase_P-typ_cyto_dom_N"/>
</dbReference>
<feature type="region of interest" description="Disordered" evidence="11">
    <location>
        <begin position="597"/>
        <end position="620"/>
    </location>
</feature>
<dbReference type="InterPro" id="IPR036412">
    <property type="entry name" value="HAD-like_sf"/>
</dbReference>
<organism evidence="14 15">
    <name type="scientific">Cyclostephanos tholiformis</name>
    <dbReference type="NCBI Taxonomy" id="382380"/>
    <lineage>
        <taxon>Eukaryota</taxon>
        <taxon>Sar</taxon>
        <taxon>Stramenopiles</taxon>
        <taxon>Ochrophyta</taxon>
        <taxon>Bacillariophyta</taxon>
        <taxon>Coscinodiscophyceae</taxon>
        <taxon>Thalassiosirophycidae</taxon>
        <taxon>Stephanodiscales</taxon>
        <taxon>Stephanodiscaceae</taxon>
        <taxon>Cyclostephanos</taxon>
    </lineage>
</organism>
<comment type="caution">
    <text evidence="14">The sequence shown here is derived from an EMBL/GenBank/DDBJ whole genome shotgun (WGS) entry which is preliminary data.</text>
</comment>
<dbReference type="InterPro" id="IPR006544">
    <property type="entry name" value="P-type_TPase_V"/>
</dbReference>
<evidence type="ECO:0000256" key="4">
    <source>
        <dbReference type="ARBA" id="ARBA00022741"/>
    </source>
</evidence>
<evidence type="ECO:0000256" key="8">
    <source>
        <dbReference type="ARBA" id="ARBA00022989"/>
    </source>
</evidence>
<feature type="transmembrane region" description="Helical" evidence="12">
    <location>
        <begin position="1486"/>
        <end position="1508"/>
    </location>
</feature>
<evidence type="ECO:0000256" key="5">
    <source>
        <dbReference type="ARBA" id="ARBA00022840"/>
    </source>
</evidence>
<dbReference type="PANTHER" id="PTHR45630:SF6">
    <property type="entry name" value="CATION-TRANSPORTING P-TYPE ATPASE N-TERMINAL DOMAIN-CONTAINING PROTEIN"/>
    <property type="match status" value="1"/>
</dbReference>
<evidence type="ECO:0000256" key="9">
    <source>
        <dbReference type="ARBA" id="ARBA00023136"/>
    </source>
</evidence>
<keyword evidence="4" id="KW-0547">Nucleotide-binding</keyword>
<dbReference type="EMBL" id="JALLPB020000348">
    <property type="protein sequence ID" value="KAL3810162.1"/>
    <property type="molecule type" value="Genomic_DNA"/>
</dbReference>
<evidence type="ECO:0000256" key="12">
    <source>
        <dbReference type="SAM" id="Phobius"/>
    </source>
</evidence>
<evidence type="ECO:0000256" key="7">
    <source>
        <dbReference type="ARBA" id="ARBA00022967"/>
    </source>
</evidence>
<feature type="transmembrane region" description="Helical" evidence="12">
    <location>
        <begin position="675"/>
        <end position="693"/>
    </location>
</feature>
<feature type="transmembrane region" description="Helical" evidence="12">
    <location>
        <begin position="434"/>
        <end position="454"/>
    </location>
</feature>
<dbReference type="InterPro" id="IPR044492">
    <property type="entry name" value="P_typ_ATPase_HD_dom"/>
</dbReference>
<feature type="region of interest" description="Disordered" evidence="11">
    <location>
        <begin position="1"/>
        <end position="26"/>
    </location>
</feature>
<feature type="compositionally biased region" description="Polar residues" evidence="11">
    <location>
        <begin position="277"/>
        <end position="286"/>
    </location>
</feature>
<keyword evidence="10" id="KW-0175">Coiled coil</keyword>
<proteinExistence type="predicted"/>
<evidence type="ECO:0000256" key="2">
    <source>
        <dbReference type="ARBA" id="ARBA00022692"/>
    </source>
</evidence>
<dbReference type="SUPFAM" id="SSF81660">
    <property type="entry name" value="Metal cation-transporting ATPase, ATP-binding domain N"/>
    <property type="match status" value="1"/>
</dbReference>
<dbReference type="Pfam" id="PF00122">
    <property type="entry name" value="E1-E2_ATPase"/>
    <property type="match status" value="1"/>
</dbReference>
<dbReference type="SFLD" id="SFLDF00027">
    <property type="entry name" value="p-type_atpase"/>
    <property type="match status" value="1"/>
</dbReference>
<dbReference type="PANTHER" id="PTHR45630">
    <property type="entry name" value="CATION-TRANSPORTING ATPASE-RELATED"/>
    <property type="match status" value="1"/>
</dbReference>
<dbReference type="GO" id="GO:0016020">
    <property type="term" value="C:membrane"/>
    <property type="evidence" value="ECO:0007669"/>
    <property type="project" value="UniProtKB-SubCell"/>
</dbReference>
<feature type="compositionally biased region" description="Low complexity" evidence="11">
    <location>
        <begin position="514"/>
        <end position="528"/>
    </location>
</feature>
<keyword evidence="15" id="KW-1185">Reference proteome</keyword>
<dbReference type="GO" id="GO:0005524">
    <property type="term" value="F:ATP binding"/>
    <property type="evidence" value="ECO:0007669"/>
    <property type="project" value="UniProtKB-KW"/>
</dbReference>
<feature type="region of interest" description="Disordered" evidence="11">
    <location>
        <begin position="266"/>
        <end position="286"/>
    </location>
</feature>
<evidence type="ECO:0000313" key="14">
    <source>
        <dbReference type="EMBL" id="KAL3810162.1"/>
    </source>
</evidence>
<feature type="transmembrane region" description="Helical" evidence="12">
    <location>
        <begin position="1603"/>
        <end position="1622"/>
    </location>
</feature>
<keyword evidence="9 12" id="KW-0472">Membrane</keyword>
<dbReference type="SUPFAM" id="SSF56784">
    <property type="entry name" value="HAD-like"/>
    <property type="match status" value="1"/>
</dbReference>
<name>A0ABD3RAX3_9STRA</name>
<dbReference type="SFLD" id="SFLDS00003">
    <property type="entry name" value="Haloacid_Dehalogenase"/>
    <property type="match status" value="1"/>
</dbReference>
<evidence type="ECO:0000256" key="10">
    <source>
        <dbReference type="SAM" id="Coils"/>
    </source>
</evidence>
<evidence type="ECO:0000313" key="15">
    <source>
        <dbReference type="Proteomes" id="UP001530377"/>
    </source>
</evidence>